<protein>
    <submittedName>
        <fullName evidence="1">Uncharacterized protein</fullName>
    </submittedName>
</protein>
<gene>
    <name evidence="1" type="ORF">SMSP2_01156</name>
</gene>
<evidence type="ECO:0000313" key="1">
    <source>
        <dbReference type="EMBL" id="AQQ70795.1"/>
    </source>
</evidence>
<proteinExistence type="predicted"/>
<dbReference type="OrthoDB" id="272345at2"/>
<dbReference type="EMBL" id="CP019646">
    <property type="protein sequence ID" value="AQQ70795.1"/>
    <property type="molecule type" value="Genomic_DNA"/>
</dbReference>
<accession>A0A1Q2MDN1</accession>
<dbReference type="STRING" id="1851148.SMSP2_01156"/>
<evidence type="ECO:0000313" key="2">
    <source>
        <dbReference type="Proteomes" id="UP000188181"/>
    </source>
</evidence>
<dbReference type="KEGG" id="pbas:SMSP2_01156"/>
<keyword evidence="2" id="KW-1185">Reference proteome</keyword>
<dbReference type="Proteomes" id="UP000188181">
    <property type="component" value="Chromosome"/>
</dbReference>
<reference evidence="2" key="1">
    <citation type="submission" date="2017-02" db="EMBL/GenBank/DDBJ databases">
        <title>Comparative genomics and description of representatives of a novel lineage of planctomycetes thriving in anoxic sediments.</title>
        <authorList>
            <person name="Spring S."/>
            <person name="Bunk B."/>
            <person name="Sproer C."/>
        </authorList>
    </citation>
    <scope>NUCLEOTIDE SEQUENCE [LARGE SCALE GENOMIC DNA]</scope>
    <source>
        <strain evidence="2">SM-Chi-D1</strain>
    </source>
</reference>
<organism evidence="1 2">
    <name type="scientific">Limihaloglobus sulfuriphilus</name>
    <dbReference type="NCBI Taxonomy" id="1851148"/>
    <lineage>
        <taxon>Bacteria</taxon>
        <taxon>Pseudomonadati</taxon>
        <taxon>Planctomycetota</taxon>
        <taxon>Phycisphaerae</taxon>
        <taxon>Sedimentisphaerales</taxon>
        <taxon>Sedimentisphaeraceae</taxon>
        <taxon>Limihaloglobus</taxon>
    </lineage>
</organism>
<dbReference type="RefSeq" id="WP_146683033.1">
    <property type="nucleotide sequence ID" value="NZ_CP019646.1"/>
</dbReference>
<sequence>MADWEIKKTTGFCYGTQRELEPGEEYFAVLTENEDGNLERRDFSRKYWMENQLQVFYFWKSRIPLPDENKKTFIDDEMLLAFYERLSDEENEEKINFRYILALILMRKRILKYQNSQSSDGVEIWNMRTAGTNKTSKLIKPELSPERIDALTENIREVLLED</sequence>
<dbReference type="AlphaFoldDB" id="A0A1Q2MDN1"/>
<name>A0A1Q2MDN1_9BACT</name>